<evidence type="ECO:0000256" key="16">
    <source>
        <dbReference type="ARBA" id="ARBA00022842"/>
    </source>
</evidence>
<dbReference type="FunFam" id="3.30.70.270:FF:000022">
    <property type="entry name" value="DNA polymerase eta"/>
    <property type="match status" value="1"/>
</dbReference>
<comment type="cofactor">
    <cofactor evidence="2">
        <name>Mg(2+)</name>
        <dbReference type="ChEBI" id="CHEBI:18420"/>
    </cofactor>
</comment>
<dbReference type="GO" id="GO:0003887">
    <property type="term" value="F:DNA-directed DNA polymerase activity"/>
    <property type="evidence" value="ECO:0007669"/>
    <property type="project" value="UniProtKB-KW"/>
</dbReference>
<name>V3Z1P4_LOTGI</name>
<evidence type="ECO:0000256" key="22">
    <source>
        <dbReference type="ARBA" id="ARBA00023270"/>
    </source>
</evidence>
<dbReference type="OMA" id="WFTRSDA"/>
<dbReference type="InterPro" id="IPR052230">
    <property type="entry name" value="DNA_polymerase_eta"/>
</dbReference>
<dbReference type="Pfam" id="PF00817">
    <property type="entry name" value="IMS"/>
    <property type="match status" value="1"/>
</dbReference>
<evidence type="ECO:0000256" key="4">
    <source>
        <dbReference type="ARBA" id="ARBA00010945"/>
    </source>
</evidence>
<keyword evidence="22" id="KW-0704">Schiff base</keyword>
<comment type="catalytic activity">
    <reaction evidence="24">
        <text>DNA(n) + a 2'-deoxyribonucleoside 5'-triphosphate = DNA(n+1) + diphosphate</text>
        <dbReference type="Rhea" id="RHEA:22508"/>
        <dbReference type="Rhea" id="RHEA-COMP:17339"/>
        <dbReference type="Rhea" id="RHEA-COMP:17340"/>
        <dbReference type="ChEBI" id="CHEBI:33019"/>
        <dbReference type="ChEBI" id="CHEBI:61560"/>
        <dbReference type="ChEBI" id="CHEBI:173112"/>
        <dbReference type="EC" id="2.7.7.7"/>
    </reaction>
</comment>
<dbReference type="GO" id="GO:0010225">
    <property type="term" value="P:response to UV-C"/>
    <property type="evidence" value="ECO:0007669"/>
    <property type="project" value="UniProtKB-ARBA"/>
</dbReference>
<dbReference type="Pfam" id="PF11799">
    <property type="entry name" value="IMS_C"/>
    <property type="match status" value="1"/>
</dbReference>
<evidence type="ECO:0000256" key="19">
    <source>
        <dbReference type="ARBA" id="ARBA00023125"/>
    </source>
</evidence>
<dbReference type="SUPFAM" id="SSF56672">
    <property type="entry name" value="DNA/RNA polymerases"/>
    <property type="match status" value="1"/>
</dbReference>
<evidence type="ECO:0000256" key="3">
    <source>
        <dbReference type="ARBA" id="ARBA00004123"/>
    </source>
</evidence>
<keyword evidence="20" id="KW-0234">DNA repair</keyword>
<evidence type="ECO:0000256" key="18">
    <source>
        <dbReference type="ARBA" id="ARBA00022932"/>
    </source>
</evidence>
<evidence type="ECO:0000313" key="28">
    <source>
        <dbReference type="EMBL" id="ESO84458.1"/>
    </source>
</evidence>
<dbReference type="EC" id="2.7.7.7" evidence="5"/>
<dbReference type="GO" id="GO:0042276">
    <property type="term" value="P:error-prone translesion synthesis"/>
    <property type="evidence" value="ECO:0007669"/>
    <property type="project" value="TreeGrafter"/>
</dbReference>
<keyword evidence="13" id="KW-0227">DNA damage</keyword>
<dbReference type="Gene3D" id="3.40.1170.60">
    <property type="match status" value="1"/>
</dbReference>
<comment type="subunit">
    <text evidence="25">Interacts with REV1. Interacts with monoubiquitinated PCNA, but not unmodified PCNA. Interacts with POLI; this interaction targets POLI to the replication machinery. Interacts with PALB2 and BRCA2; the interactions are direct and are required to sustain the recruitment of POLH at blocked replication forks and to stimulate POLH-dependent DNA synthesis on D loop substrates. Interacts (via C-terminus) with TRAIP. Interacts with ubiquitin. Interacts with POLDIP2.</text>
</comment>
<evidence type="ECO:0000256" key="5">
    <source>
        <dbReference type="ARBA" id="ARBA00012417"/>
    </source>
</evidence>
<dbReference type="GO" id="GO:0035861">
    <property type="term" value="C:site of double-strand break"/>
    <property type="evidence" value="ECO:0007669"/>
    <property type="project" value="TreeGrafter"/>
</dbReference>
<proteinExistence type="inferred from homology"/>
<dbReference type="STRING" id="225164.V3Z1P4"/>
<dbReference type="PANTHER" id="PTHR45873">
    <property type="entry name" value="DNA POLYMERASE ETA"/>
    <property type="match status" value="1"/>
</dbReference>
<evidence type="ECO:0000256" key="26">
    <source>
        <dbReference type="ARBA" id="ARBA00080427"/>
    </source>
</evidence>
<evidence type="ECO:0000256" key="12">
    <source>
        <dbReference type="ARBA" id="ARBA00022723"/>
    </source>
</evidence>
<evidence type="ECO:0000256" key="15">
    <source>
        <dbReference type="ARBA" id="ARBA00022833"/>
    </source>
</evidence>
<dbReference type="InterPro" id="IPR017961">
    <property type="entry name" value="DNA_pol_Y-fam_little_finger"/>
</dbReference>
<dbReference type="GO" id="GO:0006260">
    <property type="term" value="P:DNA replication"/>
    <property type="evidence" value="ECO:0007669"/>
    <property type="project" value="UniProtKB-KW"/>
</dbReference>
<evidence type="ECO:0000256" key="25">
    <source>
        <dbReference type="ARBA" id="ARBA00064665"/>
    </source>
</evidence>
<dbReference type="HOGENOM" id="CLU_012348_7_0_1"/>
<dbReference type="InterPro" id="IPR043502">
    <property type="entry name" value="DNA/RNA_pol_sf"/>
</dbReference>
<keyword evidence="12" id="KW-0479">Metal-binding</keyword>
<evidence type="ECO:0000256" key="20">
    <source>
        <dbReference type="ARBA" id="ARBA00023204"/>
    </source>
</evidence>
<dbReference type="SUPFAM" id="SSF100879">
    <property type="entry name" value="Lesion bypass DNA polymerase (Y-family), little finger domain"/>
    <property type="match status" value="1"/>
</dbReference>
<keyword evidence="11" id="KW-0235">DNA replication</keyword>
<dbReference type="Proteomes" id="UP000030746">
    <property type="component" value="Unassembled WGS sequence"/>
</dbReference>
<dbReference type="GO" id="GO:0008270">
    <property type="term" value="F:zinc ion binding"/>
    <property type="evidence" value="ECO:0007669"/>
    <property type="project" value="UniProtKB-KW"/>
</dbReference>
<keyword evidence="21" id="KW-0539">Nucleus</keyword>
<dbReference type="GO" id="GO:0005634">
    <property type="term" value="C:nucleus"/>
    <property type="evidence" value="ECO:0007669"/>
    <property type="project" value="UniProtKB-SubCell"/>
</dbReference>
<keyword evidence="29" id="KW-1185">Reference proteome</keyword>
<dbReference type="AlphaFoldDB" id="V3Z1P4"/>
<keyword evidence="14" id="KW-0863">Zinc-finger</keyword>
<dbReference type="KEGG" id="lgi:LOTGIDRAFT_222102"/>
<evidence type="ECO:0000256" key="1">
    <source>
        <dbReference type="ARBA" id="ARBA00001936"/>
    </source>
</evidence>
<accession>V3Z1P4</accession>
<dbReference type="Gene3D" id="3.30.70.270">
    <property type="match status" value="1"/>
</dbReference>
<dbReference type="GO" id="GO:0005657">
    <property type="term" value="C:replication fork"/>
    <property type="evidence" value="ECO:0007669"/>
    <property type="project" value="TreeGrafter"/>
</dbReference>
<evidence type="ECO:0000256" key="17">
    <source>
        <dbReference type="ARBA" id="ARBA00022843"/>
    </source>
</evidence>
<reference evidence="28 29" key="1">
    <citation type="journal article" date="2013" name="Nature">
        <title>Insights into bilaterian evolution from three spiralian genomes.</title>
        <authorList>
            <person name="Simakov O."/>
            <person name="Marletaz F."/>
            <person name="Cho S.J."/>
            <person name="Edsinger-Gonzales E."/>
            <person name="Havlak P."/>
            <person name="Hellsten U."/>
            <person name="Kuo D.H."/>
            <person name="Larsson T."/>
            <person name="Lv J."/>
            <person name="Arendt D."/>
            <person name="Savage R."/>
            <person name="Osoegawa K."/>
            <person name="de Jong P."/>
            <person name="Grimwood J."/>
            <person name="Chapman J.A."/>
            <person name="Shapiro H."/>
            <person name="Aerts A."/>
            <person name="Otillar R.P."/>
            <person name="Terry A.Y."/>
            <person name="Boore J.L."/>
            <person name="Grigoriev I.V."/>
            <person name="Lindberg D.R."/>
            <person name="Seaver E.C."/>
            <person name="Weisblat D.A."/>
            <person name="Putnam N.H."/>
            <person name="Rokhsar D.S."/>
        </authorList>
    </citation>
    <scope>NUCLEOTIDE SEQUENCE [LARGE SCALE GENOMIC DNA]</scope>
</reference>
<protein>
    <recommendedName>
        <fullName evidence="23">DNA polymerase eta</fullName>
        <ecNumber evidence="5">2.7.7.7</ecNumber>
    </recommendedName>
    <alternativeName>
        <fullName evidence="26">RAD30 homolog A</fullName>
    </alternativeName>
</protein>
<evidence type="ECO:0000256" key="6">
    <source>
        <dbReference type="ARBA" id="ARBA00022457"/>
    </source>
</evidence>
<evidence type="ECO:0000256" key="2">
    <source>
        <dbReference type="ARBA" id="ARBA00001946"/>
    </source>
</evidence>
<keyword evidence="17" id="KW-0832">Ubl conjugation</keyword>
<keyword evidence="9" id="KW-0808">Transferase</keyword>
<evidence type="ECO:0000256" key="7">
    <source>
        <dbReference type="ARBA" id="ARBA00022499"/>
    </source>
</evidence>
<dbReference type="GeneID" id="20247037"/>
<dbReference type="GO" id="GO:0003684">
    <property type="term" value="F:damaged DNA binding"/>
    <property type="evidence" value="ECO:0007669"/>
    <property type="project" value="InterPro"/>
</dbReference>
<evidence type="ECO:0000256" key="11">
    <source>
        <dbReference type="ARBA" id="ARBA00022705"/>
    </source>
</evidence>
<dbReference type="GO" id="GO:0006281">
    <property type="term" value="P:DNA repair"/>
    <property type="evidence" value="ECO:0007669"/>
    <property type="project" value="UniProtKB-KW"/>
</dbReference>
<dbReference type="FunFam" id="1.10.150.20:FF:000014">
    <property type="entry name" value="Polymerase (DNA directed), eta"/>
    <property type="match status" value="1"/>
</dbReference>
<dbReference type="RefSeq" id="XP_009064826.1">
    <property type="nucleotide sequence ID" value="XM_009066578.1"/>
</dbReference>
<dbReference type="InterPro" id="IPR036775">
    <property type="entry name" value="DNA_pol_Y-fam_lit_finger_sf"/>
</dbReference>
<sequence>MERSIVLVDMDCFYVQVEQRLNPSLKGKPCAVVQYKKWKGGGIIAVGYEARACGVTRSMRGDDAKEKCPSIHLVHVPEVRGKADLTKYREAGAEVIEVFSKFSDCVERASIDEAYIDMTTEVEKRLEQFGSSQITPDKLSNSFVVGHDEKDTPREEGLKEWLSNILENEETNLYNIRLAITASIVEEMRAAVYSKTGFRCSAGIAHNKILAKLACGMHKPNKQTIFPHESVPQLFSTLPLRKIRNLGGKLGDSVVEVLNIENIGELTQFSLDYLIQNYGEKQGNWLYNICRGFDYEPVSARQLAKSIGCSKNFPGKTCLDTRKKVQHWISELSAEVTERLVKDKENNKRSGKTLTVSVRLIGNQSFSRTCALLKYDEKKIRDDSLALLQKFNTSPPHQDCW</sequence>
<keyword evidence="7" id="KW-1017">Isopeptide bond</keyword>
<keyword evidence="6" id="KW-0515">Mutator protein</keyword>
<evidence type="ECO:0000256" key="10">
    <source>
        <dbReference type="ARBA" id="ARBA00022695"/>
    </source>
</evidence>
<dbReference type="Gene3D" id="3.30.1490.100">
    <property type="entry name" value="DNA polymerase, Y-family, little finger domain"/>
    <property type="match status" value="1"/>
</dbReference>
<feature type="domain" description="UmuC" evidence="27">
    <location>
        <begin position="5"/>
        <end position="247"/>
    </location>
</feature>
<dbReference type="OrthoDB" id="5723at2759"/>
<dbReference type="FunFam" id="3.40.1170.60:FF:000003">
    <property type="entry name" value="DNA polymerase eta"/>
    <property type="match status" value="1"/>
</dbReference>
<dbReference type="PROSITE" id="PS50173">
    <property type="entry name" value="UMUC"/>
    <property type="match status" value="1"/>
</dbReference>
<dbReference type="Gene3D" id="1.10.150.20">
    <property type="entry name" value="5' to 3' exonuclease, C-terminal subdomain"/>
    <property type="match status" value="1"/>
</dbReference>
<evidence type="ECO:0000256" key="8">
    <source>
        <dbReference type="ARBA" id="ARBA00022634"/>
    </source>
</evidence>
<comment type="similarity">
    <text evidence="4">Belongs to the DNA polymerase type-Y family.</text>
</comment>
<organism evidence="28 29">
    <name type="scientific">Lottia gigantea</name>
    <name type="common">Giant owl limpet</name>
    <dbReference type="NCBI Taxonomy" id="225164"/>
    <lineage>
        <taxon>Eukaryota</taxon>
        <taxon>Metazoa</taxon>
        <taxon>Spiralia</taxon>
        <taxon>Lophotrochozoa</taxon>
        <taxon>Mollusca</taxon>
        <taxon>Gastropoda</taxon>
        <taxon>Patellogastropoda</taxon>
        <taxon>Lottioidea</taxon>
        <taxon>Lottiidae</taxon>
        <taxon>Lottia</taxon>
    </lineage>
</organism>
<keyword evidence="18" id="KW-0239">DNA-directed DNA polymerase</keyword>
<evidence type="ECO:0000256" key="24">
    <source>
        <dbReference type="ARBA" id="ARBA00049244"/>
    </source>
</evidence>
<dbReference type="InterPro" id="IPR043128">
    <property type="entry name" value="Rev_trsase/Diguanyl_cyclase"/>
</dbReference>
<dbReference type="PANTHER" id="PTHR45873:SF1">
    <property type="entry name" value="DNA POLYMERASE ETA"/>
    <property type="match status" value="1"/>
</dbReference>
<dbReference type="Pfam" id="PF21704">
    <property type="entry name" value="POLH-Rev1_HhH"/>
    <property type="match status" value="1"/>
</dbReference>
<evidence type="ECO:0000259" key="27">
    <source>
        <dbReference type="PROSITE" id="PS50173"/>
    </source>
</evidence>
<evidence type="ECO:0000256" key="23">
    <source>
        <dbReference type="ARBA" id="ARBA00044975"/>
    </source>
</evidence>
<keyword evidence="19" id="KW-0238">DNA-binding</keyword>
<evidence type="ECO:0000256" key="13">
    <source>
        <dbReference type="ARBA" id="ARBA00022763"/>
    </source>
</evidence>
<dbReference type="CTD" id="20247037"/>
<evidence type="ECO:0000256" key="9">
    <source>
        <dbReference type="ARBA" id="ARBA00022679"/>
    </source>
</evidence>
<keyword evidence="10" id="KW-0548">Nucleotidyltransferase</keyword>
<dbReference type="InterPro" id="IPR001126">
    <property type="entry name" value="UmuC"/>
</dbReference>
<comment type="subcellular location">
    <subcellularLocation>
        <location evidence="3">Nucleus</location>
    </subcellularLocation>
</comment>
<comment type="cofactor">
    <cofactor evidence="1">
        <name>Mn(2+)</name>
        <dbReference type="ChEBI" id="CHEBI:29035"/>
    </cofactor>
</comment>
<gene>
    <name evidence="28" type="ORF">LOTGIDRAFT_222102</name>
</gene>
<keyword evidence="8" id="KW-0237">DNA synthesis</keyword>
<evidence type="ECO:0000256" key="21">
    <source>
        <dbReference type="ARBA" id="ARBA00023242"/>
    </source>
</evidence>
<dbReference type="FunFam" id="3.30.1490.100:FF:000007">
    <property type="entry name" value="DNA polymerase eta"/>
    <property type="match status" value="1"/>
</dbReference>
<keyword evidence="15" id="KW-0862">Zinc</keyword>
<dbReference type="EMBL" id="KB203505">
    <property type="protein sequence ID" value="ESO84458.1"/>
    <property type="molecule type" value="Genomic_DNA"/>
</dbReference>
<evidence type="ECO:0000256" key="14">
    <source>
        <dbReference type="ARBA" id="ARBA00022771"/>
    </source>
</evidence>
<evidence type="ECO:0000313" key="29">
    <source>
        <dbReference type="Proteomes" id="UP000030746"/>
    </source>
</evidence>
<keyword evidence="16" id="KW-0460">Magnesium</keyword>